<dbReference type="SUPFAM" id="SSF50630">
    <property type="entry name" value="Acid proteases"/>
    <property type="match status" value="1"/>
</dbReference>
<dbReference type="STRING" id="983966.A0A1E4S5D6"/>
<proteinExistence type="inferred from homology"/>
<evidence type="ECO:0000256" key="6">
    <source>
        <dbReference type="SAM" id="SignalP"/>
    </source>
</evidence>
<feature type="chain" id="PRO_5009162659" evidence="6">
    <location>
        <begin position="18"/>
        <end position="482"/>
    </location>
</feature>
<dbReference type="PANTHER" id="PTHR47966:SF51">
    <property type="entry name" value="BETA-SITE APP-CLEAVING ENZYME, ISOFORM A-RELATED"/>
    <property type="match status" value="1"/>
</dbReference>
<comment type="similarity">
    <text evidence="1 5">Belongs to the peptidase A1 family.</text>
</comment>
<dbReference type="GO" id="GO:0006508">
    <property type="term" value="P:proteolysis"/>
    <property type="evidence" value="ECO:0007669"/>
    <property type="project" value="UniProtKB-KW"/>
</dbReference>
<feature type="signal peptide" evidence="6">
    <location>
        <begin position="1"/>
        <end position="17"/>
    </location>
</feature>
<dbReference type="RefSeq" id="XP_020071796.1">
    <property type="nucleotide sequence ID" value="XM_020217822.1"/>
</dbReference>
<evidence type="ECO:0000256" key="5">
    <source>
        <dbReference type="RuleBase" id="RU000454"/>
    </source>
</evidence>
<dbReference type="GeneID" id="30992218"/>
<keyword evidence="5 8" id="KW-0645">Protease</keyword>
<dbReference type="AlphaFoldDB" id="A0A1E4S5D6"/>
<name>A0A1E4S5D6_CYBJN</name>
<feature type="domain" description="Peptidase A1" evidence="7">
    <location>
        <begin position="38"/>
        <end position="395"/>
    </location>
</feature>
<evidence type="ECO:0000313" key="9">
    <source>
        <dbReference type="Proteomes" id="UP000094389"/>
    </source>
</evidence>
<evidence type="ECO:0000256" key="2">
    <source>
        <dbReference type="ARBA" id="ARBA00022729"/>
    </source>
</evidence>
<feature type="active site" evidence="4">
    <location>
        <position position="56"/>
    </location>
</feature>
<dbReference type="Gene3D" id="2.40.70.10">
    <property type="entry name" value="Acid Proteases"/>
    <property type="match status" value="2"/>
</dbReference>
<evidence type="ECO:0000256" key="3">
    <source>
        <dbReference type="ARBA" id="ARBA00022750"/>
    </source>
</evidence>
<keyword evidence="3 5" id="KW-0064">Aspartyl protease</keyword>
<organism evidence="8 9">
    <name type="scientific">Cyberlindnera jadinii (strain ATCC 18201 / CBS 1600 / BCRC 20928 / JCM 3617 / NBRC 0987 / NRRL Y-1542)</name>
    <name type="common">Torula yeast</name>
    <name type="synonym">Candida utilis</name>
    <dbReference type="NCBI Taxonomy" id="983966"/>
    <lineage>
        <taxon>Eukaryota</taxon>
        <taxon>Fungi</taxon>
        <taxon>Dikarya</taxon>
        <taxon>Ascomycota</taxon>
        <taxon>Saccharomycotina</taxon>
        <taxon>Saccharomycetes</taxon>
        <taxon>Phaffomycetales</taxon>
        <taxon>Phaffomycetaceae</taxon>
        <taxon>Cyberlindnera</taxon>
    </lineage>
</organism>
<dbReference type="PROSITE" id="PS51767">
    <property type="entry name" value="PEPTIDASE_A1"/>
    <property type="match status" value="1"/>
</dbReference>
<keyword evidence="5" id="KW-0378">Hydrolase</keyword>
<dbReference type="OMA" id="QEWINCH"/>
<protein>
    <submittedName>
        <fullName evidence="8">Acid protease</fullName>
    </submittedName>
</protein>
<accession>A0A1E4S5D6</accession>
<gene>
    <name evidence="8" type="ORF">CYBJADRAFT_61377</name>
</gene>
<dbReference type="InterPro" id="IPR001969">
    <property type="entry name" value="Aspartic_peptidase_AS"/>
</dbReference>
<evidence type="ECO:0000256" key="4">
    <source>
        <dbReference type="PIRSR" id="PIRSR601461-1"/>
    </source>
</evidence>
<sequence length="482" mass="53020">MHQTIALIASSLALVYGANVALYDGALSIPIYDEINFISVDVDIGSPSQGVRLLLDTGSDISWVVSPENPYCEPAVGDSPNDPKIDPQEWINCHKNGLFECKDSATCEQTKEEFTIKYGDATSVHGVYSSDVFTVGDGGVPIEYDFGLSKTTNSSFGVFALGIPSPELKKGIPTYRHQNYAMRLKEEAIIERAVFNVWLNDGDDSSGELLFGAIDTAKFVPPLLSMKFVTEDGANKPLRRFDVVLSGISVRRCINTDPEELFNMAEDYEGRLITALPDTGSRMTYLPQPLYEAILSLFDESIQLSENRYAVECPTNGTISFKFGTSSVNVPLSHFITDKNWALPRLSMHPQYDPRRKYCMFGFMPRAGDKVVLGHAFFRSVYTVFDLDMMQLLVAPAVYTANSNIELITLANNFVSVPDGVLEDGNLASPEMLDPSVDFIPDTSSSFYKLPYANGGTPSQHLTGGALGQIAQLLLVVLWLSR</sequence>
<dbReference type="OrthoDB" id="771136at2759"/>
<dbReference type="PRINTS" id="PR00792">
    <property type="entry name" value="PEPSIN"/>
</dbReference>
<reference evidence="8 9" key="1">
    <citation type="journal article" date="2016" name="Proc. Natl. Acad. Sci. U.S.A.">
        <title>Comparative genomics of biotechnologically important yeasts.</title>
        <authorList>
            <person name="Riley R."/>
            <person name="Haridas S."/>
            <person name="Wolfe K.H."/>
            <person name="Lopes M.R."/>
            <person name="Hittinger C.T."/>
            <person name="Goeker M."/>
            <person name="Salamov A.A."/>
            <person name="Wisecaver J.H."/>
            <person name="Long T.M."/>
            <person name="Calvey C.H."/>
            <person name="Aerts A.L."/>
            <person name="Barry K.W."/>
            <person name="Choi C."/>
            <person name="Clum A."/>
            <person name="Coughlan A.Y."/>
            <person name="Deshpande S."/>
            <person name="Douglass A.P."/>
            <person name="Hanson S.J."/>
            <person name="Klenk H.-P."/>
            <person name="LaButti K.M."/>
            <person name="Lapidus A."/>
            <person name="Lindquist E.A."/>
            <person name="Lipzen A.M."/>
            <person name="Meier-Kolthoff J.P."/>
            <person name="Ohm R.A."/>
            <person name="Otillar R.P."/>
            <person name="Pangilinan J.L."/>
            <person name="Peng Y."/>
            <person name="Rokas A."/>
            <person name="Rosa C.A."/>
            <person name="Scheuner C."/>
            <person name="Sibirny A.A."/>
            <person name="Slot J.C."/>
            <person name="Stielow J.B."/>
            <person name="Sun H."/>
            <person name="Kurtzman C.P."/>
            <person name="Blackwell M."/>
            <person name="Grigoriev I.V."/>
            <person name="Jeffries T.W."/>
        </authorList>
    </citation>
    <scope>NUCLEOTIDE SEQUENCE [LARGE SCALE GENOMIC DNA]</scope>
    <source>
        <strain evidence="9">ATCC 18201 / CBS 1600 / BCRC 20928 / JCM 3617 / NBRC 0987 / NRRL Y-1542</strain>
    </source>
</reference>
<dbReference type="InterPro" id="IPR021109">
    <property type="entry name" value="Peptidase_aspartic_dom_sf"/>
</dbReference>
<dbReference type="PROSITE" id="PS00141">
    <property type="entry name" value="ASP_PROTEASE"/>
    <property type="match status" value="1"/>
</dbReference>
<dbReference type="GO" id="GO:0004190">
    <property type="term" value="F:aspartic-type endopeptidase activity"/>
    <property type="evidence" value="ECO:0007669"/>
    <property type="project" value="UniProtKB-KW"/>
</dbReference>
<keyword evidence="2 6" id="KW-0732">Signal</keyword>
<dbReference type="InterPro" id="IPR001461">
    <property type="entry name" value="Aspartic_peptidase_A1"/>
</dbReference>
<dbReference type="InterPro" id="IPR033121">
    <property type="entry name" value="PEPTIDASE_A1"/>
</dbReference>
<dbReference type="EMBL" id="KV453927">
    <property type="protein sequence ID" value="ODV74757.1"/>
    <property type="molecule type" value="Genomic_DNA"/>
</dbReference>
<keyword evidence="9" id="KW-1185">Reference proteome</keyword>
<evidence type="ECO:0000259" key="7">
    <source>
        <dbReference type="PROSITE" id="PS51767"/>
    </source>
</evidence>
<feature type="active site" evidence="4">
    <location>
        <position position="278"/>
    </location>
</feature>
<evidence type="ECO:0000256" key="1">
    <source>
        <dbReference type="ARBA" id="ARBA00007447"/>
    </source>
</evidence>
<dbReference type="Proteomes" id="UP000094389">
    <property type="component" value="Unassembled WGS sequence"/>
</dbReference>
<dbReference type="Pfam" id="PF00026">
    <property type="entry name" value="Asp"/>
    <property type="match status" value="1"/>
</dbReference>
<evidence type="ECO:0000313" key="8">
    <source>
        <dbReference type="EMBL" id="ODV74757.1"/>
    </source>
</evidence>
<dbReference type="PANTHER" id="PTHR47966">
    <property type="entry name" value="BETA-SITE APP-CLEAVING ENZYME, ISOFORM A-RELATED"/>
    <property type="match status" value="1"/>
</dbReference>